<evidence type="ECO:0000256" key="4">
    <source>
        <dbReference type="ARBA" id="ARBA00022982"/>
    </source>
</evidence>
<keyword evidence="3 7" id="KW-0812">Transmembrane</keyword>
<accession>A0A0K6FT41</accession>
<feature type="transmembrane region" description="Helical" evidence="7">
    <location>
        <begin position="289"/>
        <end position="313"/>
    </location>
</feature>
<feature type="transmembrane region" description="Helical" evidence="7">
    <location>
        <begin position="255"/>
        <end position="277"/>
    </location>
</feature>
<dbReference type="GO" id="GO:0016020">
    <property type="term" value="C:membrane"/>
    <property type="evidence" value="ECO:0007669"/>
    <property type="project" value="UniProtKB-SubCell"/>
</dbReference>
<evidence type="ECO:0000256" key="1">
    <source>
        <dbReference type="ARBA" id="ARBA00004370"/>
    </source>
</evidence>
<proteinExistence type="predicted"/>
<dbReference type="SUPFAM" id="SSF49344">
    <property type="entry name" value="CBD9-like"/>
    <property type="match status" value="1"/>
</dbReference>
<organism evidence="11 12">
    <name type="scientific">Rhizoctonia solani</name>
    <dbReference type="NCBI Taxonomy" id="456999"/>
    <lineage>
        <taxon>Eukaryota</taxon>
        <taxon>Fungi</taxon>
        <taxon>Dikarya</taxon>
        <taxon>Basidiomycota</taxon>
        <taxon>Agaricomycotina</taxon>
        <taxon>Agaricomycetes</taxon>
        <taxon>Cantharellales</taxon>
        <taxon>Ceratobasidiaceae</taxon>
        <taxon>Rhizoctonia</taxon>
    </lineage>
</organism>
<evidence type="ECO:0000256" key="6">
    <source>
        <dbReference type="ARBA" id="ARBA00023136"/>
    </source>
</evidence>
<dbReference type="InterPro" id="IPR015920">
    <property type="entry name" value="Cellobiose_DH-like_cyt"/>
</dbReference>
<evidence type="ECO:0000256" key="8">
    <source>
        <dbReference type="SAM" id="SignalP"/>
    </source>
</evidence>
<feature type="transmembrane region" description="Helical" evidence="7">
    <location>
        <begin position="325"/>
        <end position="347"/>
    </location>
</feature>
<protein>
    <recommendedName>
        <fullName evidence="13">Cytochrome b561 domain-containing protein</fullName>
    </recommendedName>
</protein>
<feature type="chain" id="PRO_5005502502" description="Cytochrome b561 domain-containing protein" evidence="8">
    <location>
        <begin position="24"/>
        <end position="419"/>
    </location>
</feature>
<keyword evidence="5 7" id="KW-1133">Transmembrane helix</keyword>
<keyword evidence="12" id="KW-1185">Reference proteome</keyword>
<dbReference type="Proteomes" id="UP000044841">
    <property type="component" value="Unassembled WGS sequence"/>
</dbReference>
<dbReference type="PROSITE" id="PS50939">
    <property type="entry name" value="CYTOCHROME_B561"/>
    <property type="match status" value="1"/>
</dbReference>
<keyword evidence="2" id="KW-0813">Transport</keyword>
<reference evidence="11 12" key="1">
    <citation type="submission" date="2015-07" db="EMBL/GenBank/DDBJ databases">
        <authorList>
            <person name="Noorani M."/>
        </authorList>
    </citation>
    <scope>NUCLEOTIDE SEQUENCE [LARGE SCALE GENOMIC DNA]</scope>
    <source>
        <strain evidence="11">BBA 69670</strain>
    </source>
</reference>
<evidence type="ECO:0000256" key="7">
    <source>
        <dbReference type="SAM" id="Phobius"/>
    </source>
</evidence>
<dbReference type="Pfam" id="PF16010">
    <property type="entry name" value="CDH-cyt"/>
    <property type="match status" value="1"/>
</dbReference>
<sequence>MRLPSSLSRLGLFAIATAHHAMAATGGSFCGTLVCVSGRISGSETIYTLNTTASLANLGWMAVGFGQRMVGSPMVIMWANNDGSLVLSQREATAHSEPQVVSSPPRVASVRSDLSSLTSSAITFSFSMPSSGQTAEDMIYAFGRVKPNSNSVSATLNQHSTTGSFTLDLTGNVADAPSASASGTATATATATLALPTQTGGSGSEPLNIPYTTEEKKLLAHGILSALGFCFFLPIGVLQARFLRIWWPTWFKAHWVVQAGLAGPFIVAGFALGVNVMQEGGTGHFNDTHTIVGLVLFLLYVCQALYGLIIHLVKSPYRRRRPIQNYGHAILGLGVIALSLYQVWLGFNYEWPSATGRDKPGQGWRTFWIIWVVILGGAYIIGLSLVPKQYRAERYAVQDGGKNMTSSDINVHPMSTRGA</sequence>
<dbReference type="Pfam" id="PF03188">
    <property type="entry name" value="Cytochrom_B561"/>
    <property type="match status" value="1"/>
</dbReference>
<keyword evidence="4" id="KW-0249">Electron transport</keyword>
<dbReference type="InterPro" id="IPR006593">
    <property type="entry name" value="Cyt_b561/ferric_Rdtase_TM"/>
</dbReference>
<dbReference type="CDD" id="cd08760">
    <property type="entry name" value="Cyt_b561_FRRS1_like"/>
    <property type="match status" value="1"/>
</dbReference>
<comment type="subcellular location">
    <subcellularLocation>
        <location evidence="1">Membrane</location>
    </subcellularLocation>
</comment>
<gene>
    <name evidence="11" type="ORF">RSOLAG22IIIB_03936</name>
</gene>
<evidence type="ECO:0000259" key="10">
    <source>
        <dbReference type="PROSITE" id="PS50939"/>
    </source>
</evidence>
<evidence type="ECO:0000256" key="5">
    <source>
        <dbReference type="ARBA" id="ARBA00022989"/>
    </source>
</evidence>
<evidence type="ECO:0000259" key="9">
    <source>
        <dbReference type="PROSITE" id="PS50836"/>
    </source>
</evidence>
<evidence type="ECO:0008006" key="13">
    <source>
        <dbReference type="Google" id="ProtNLM"/>
    </source>
</evidence>
<dbReference type="InterPro" id="IPR005018">
    <property type="entry name" value="DOMON_domain"/>
</dbReference>
<evidence type="ECO:0000256" key="2">
    <source>
        <dbReference type="ARBA" id="ARBA00022448"/>
    </source>
</evidence>
<keyword evidence="6 7" id="KW-0472">Membrane</keyword>
<evidence type="ECO:0000256" key="3">
    <source>
        <dbReference type="ARBA" id="ARBA00022692"/>
    </source>
</evidence>
<name>A0A0K6FT41_9AGAM</name>
<feature type="transmembrane region" description="Helical" evidence="7">
    <location>
        <begin position="218"/>
        <end position="243"/>
    </location>
</feature>
<dbReference type="SMART" id="SM00664">
    <property type="entry name" value="DoH"/>
    <property type="match status" value="1"/>
</dbReference>
<feature type="domain" description="DOMON" evidence="9">
    <location>
        <begin position="32"/>
        <end position="143"/>
    </location>
</feature>
<evidence type="ECO:0000313" key="12">
    <source>
        <dbReference type="Proteomes" id="UP000044841"/>
    </source>
</evidence>
<dbReference type="EMBL" id="CYGV01000779">
    <property type="protein sequence ID" value="CUA69411.1"/>
    <property type="molecule type" value="Genomic_DNA"/>
</dbReference>
<dbReference type="PROSITE" id="PS50836">
    <property type="entry name" value="DOMON"/>
    <property type="match status" value="1"/>
</dbReference>
<dbReference type="Gene3D" id="1.20.120.1770">
    <property type="match status" value="1"/>
</dbReference>
<dbReference type="AlphaFoldDB" id="A0A0K6FT41"/>
<feature type="domain" description="Cytochrome b561" evidence="10">
    <location>
        <begin position="178"/>
        <end position="384"/>
    </location>
</feature>
<dbReference type="PANTHER" id="PTHR47797">
    <property type="entry name" value="DEHYDROGENASE, PUTATIVE (AFU_ORTHOLOGUE AFUA_8G05805)-RELATED"/>
    <property type="match status" value="1"/>
</dbReference>
<dbReference type="PANTHER" id="PTHR47797:SF3">
    <property type="entry name" value="CYTOCHROME B561 DOMAIN-CONTAINING PROTEIN"/>
    <property type="match status" value="1"/>
</dbReference>
<feature type="signal peptide" evidence="8">
    <location>
        <begin position="1"/>
        <end position="23"/>
    </location>
</feature>
<dbReference type="SMART" id="SM00665">
    <property type="entry name" value="B561"/>
    <property type="match status" value="1"/>
</dbReference>
<keyword evidence="8" id="KW-0732">Signal</keyword>
<dbReference type="Gene3D" id="2.60.40.1210">
    <property type="entry name" value="Cellobiose dehydrogenase, cytochrome domain"/>
    <property type="match status" value="1"/>
</dbReference>
<dbReference type="CDD" id="cd09630">
    <property type="entry name" value="CDH_like_cytochrome"/>
    <property type="match status" value="1"/>
</dbReference>
<evidence type="ECO:0000313" key="11">
    <source>
        <dbReference type="EMBL" id="CUA69411.1"/>
    </source>
</evidence>
<feature type="transmembrane region" description="Helical" evidence="7">
    <location>
        <begin position="367"/>
        <end position="386"/>
    </location>
</feature>